<dbReference type="GO" id="GO:0016020">
    <property type="term" value="C:membrane"/>
    <property type="evidence" value="ECO:0007669"/>
    <property type="project" value="TreeGrafter"/>
</dbReference>
<evidence type="ECO:0008006" key="4">
    <source>
        <dbReference type="Google" id="ProtNLM"/>
    </source>
</evidence>
<dbReference type="AlphaFoldDB" id="A0A9P7UX60"/>
<gene>
    <name evidence="2" type="ORF">E1B28_003725</name>
</gene>
<evidence type="ECO:0000313" key="2">
    <source>
        <dbReference type="EMBL" id="KAG7096277.1"/>
    </source>
</evidence>
<dbReference type="Pfam" id="PF06966">
    <property type="entry name" value="DUF1295"/>
    <property type="match status" value="1"/>
</dbReference>
<keyword evidence="1" id="KW-1133">Transmembrane helix</keyword>
<dbReference type="Proteomes" id="UP001049176">
    <property type="component" value="Chromosome 2"/>
</dbReference>
<dbReference type="Gene3D" id="1.20.120.1630">
    <property type="match status" value="1"/>
</dbReference>
<evidence type="ECO:0000313" key="3">
    <source>
        <dbReference type="Proteomes" id="UP001049176"/>
    </source>
</evidence>
<dbReference type="PANTHER" id="PTHR32251">
    <property type="entry name" value="3-OXO-5-ALPHA-STEROID 4-DEHYDROGENASE"/>
    <property type="match status" value="1"/>
</dbReference>
<dbReference type="OrthoDB" id="67965at2759"/>
<keyword evidence="1" id="KW-0812">Transmembrane</keyword>
<sequence>MSQPVPKRNLSHPLIRRNGVPNTFFSRLVFSLSRLADVPLQYQILRYGLGTPTIEALGGQVLLPYLPAATQQGAITSFLGLSPYRTVLLAMSVGSMLKQNYWVLRVSRDEMSPFQSIGVGLFNGFMNSLNSLVFLNTATSAISTPPEEWDLTSPRLLVGSALFVTGIALEWISEVQRKAFKDDPRNQGKVYMDGLFGMARHINYGGYMLWRAGAATAAGGWTFGAVIGLFNFFFFERSSIPELDEYCSLRYDRAWAEYKRRVPYKLLPYIW</sequence>
<comment type="caution">
    <text evidence="2">The sequence shown here is derived from an EMBL/GenBank/DDBJ whole genome shotgun (WGS) entry which is preliminary data.</text>
</comment>
<keyword evidence="3" id="KW-1185">Reference proteome</keyword>
<reference evidence="2" key="1">
    <citation type="journal article" date="2021" name="Genome Biol. Evol.">
        <title>The assembled and annotated genome of the fairy-ring fungus Marasmius oreades.</title>
        <authorList>
            <person name="Hiltunen M."/>
            <person name="Ament-Velasquez S.L."/>
            <person name="Johannesson H."/>
        </authorList>
    </citation>
    <scope>NUCLEOTIDE SEQUENCE</scope>
    <source>
        <strain evidence="2">03SP1</strain>
    </source>
</reference>
<name>A0A9P7UX60_9AGAR</name>
<protein>
    <recommendedName>
        <fullName evidence="4">Steroid 5-alpha reductase C-terminal domain-containing protein</fullName>
    </recommendedName>
</protein>
<dbReference type="KEGG" id="more:E1B28_003725"/>
<proteinExistence type="predicted"/>
<evidence type="ECO:0000256" key="1">
    <source>
        <dbReference type="SAM" id="Phobius"/>
    </source>
</evidence>
<dbReference type="RefSeq" id="XP_043012747.1">
    <property type="nucleotide sequence ID" value="XM_043148155.1"/>
</dbReference>
<organism evidence="2 3">
    <name type="scientific">Marasmius oreades</name>
    <name type="common">fairy-ring Marasmius</name>
    <dbReference type="NCBI Taxonomy" id="181124"/>
    <lineage>
        <taxon>Eukaryota</taxon>
        <taxon>Fungi</taxon>
        <taxon>Dikarya</taxon>
        <taxon>Basidiomycota</taxon>
        <taxon>Agaricomycotina</taxon>
        <taxon>Agaricomycetes</taxon>
        <taxon>Agaricomycetidae</taxon>
        <taxon>Agaricales</taxon>
        <taxon>Marasmiineae</taxon>
        <taxon>Marasmiaceae</taxon>
        <taxon>Marasmius</taxon>
    </lineage>
</organism>
<feature type="transmembrane region" description="Helical" evidence="1">
    <location>
        <begin position="208"/>
        <end position="234"/>
    </location>
</feature>
<dbReference type="GeneID" id="66072801"/>
<dbReference type="EMBL" id="CM032182">
    <property type="protein sequence ID" value="KAG7096277.1"/>
    <property type="molecule type" value="Genomic_DNA"/>
</dbReference>
<dbReference type="PANTHER" id="PTHR32251:SF15">
    <property type="entry name" value="3-OXO-5-ALPHA-STEROID 4-DEHYDROGENASE (DUF1295)"/>
    <property type="match status" value="1"/>
</dbReference>
<dbReference type="InterPro" id="IPR010721">
    <property type="entry name" value="UstE-like"/>
</dbReference>
<keyword evidence="1" id="KW-0472">Membrane</keyword>
<accession>A0A9P7UX60</accession>